<dbReference type="InterPro" id="IPR014729">
    <property type="entry name" value="Rossmann-like_a/b/a_fold"/>
</dbReference>
<dbReference type="InterPro" id="IPR051688">
    <property type="entry name" value="USP_A"/>
</dbReference>
<name>A0A0B6WY09_9BACT</name>
<evidence type="ECO:0000256" key="1">
    <source>
        <dbReference type="ARBA" id="ARBA00008791"/>
    </source>
</evidence>
<dbReference type="PANTHER" id="PTHR43010:SF1">
    <property type="entry name" value="USPA DOMAIN-CONTAINING PROTEIN"/>
    <property type="match status" value="1"/>
</dbReference>
<dbReference type="AlphaFoldDB" id="A0A0B6WY09"/>
<feature type="domain" description="UspA" evidence="2">
    <location>
        <begin position="2"/>
        <end position="147"/>
    </location>
</feature>
<dbReference type="SUPFAM" id="SSF52402">
    <property type="entry name" value="Adenine nucleotide alpha hydrolases-like"/>
    <property type="match status" value="1"/>
</dbReference>
<dbReference type="EMBL" id="CBXV010000007">
    <property type="protein sequence ID" value="CDM66006.1"/>
    <property type="molecule type" value="Genomic_DNA"/>
</dbReference>
<dbReference type="OrthoDB" id="112877at2"/>
<dbReference type="Gene3D" id="3.40.50.620">
    <property type="entry name" value="HUPs"/>
    <property type="match status" value="1"/>
</dbReference>
<gene>
    <name evidence="3" type="ORF">PYK22_02015</name>
</gene>
<accession>A0A0B6WY09</accession>
<dbReference type="InterPro" id="IPR006015">
    <property type="entry name" value="Universal_stress_UspA"/>
</dbReference>
<reference evidence="3 4" key="1">
    <citation type="submission" date="2013-12" db="EMBL/GenBank/DDBJ databases">
        <authorList>
            <person name="Stott M."/>
        </authorList>
    </citation>
    <scope>NUCLEOTIDE SEQUENCE [LARGE SCALE GENOMIC DNA]</scope>
    <source>
        <strain evidence="3 4">K22</strain>
    </source>
</reference>
<evidence type="ECO:0000313" key="4">
    <source>
        <dbReference type="Proteomes" id="UP000031518"/>
    </source>
</evidence>
<reference evidence="3 4" key="2">
    <citation type="submission" date="2015-01" db="EMBL/GenBank/DDBJ databases">
        <title>Complete genome sequence of Pyrinomonas methylaliphatogenes type strain K22T.</title>
        <authorList>
            <person name="Lee K.C.Y."/>
            <person name="Power J.F."/>
            <person name="Dunfield P.F."/>
            <person name="Morgan X.C."/>
            <person name="Huttenhower C."/>
            <person name="Stott M.B."/>
        </authorList>
    </citation>
    <scope>NUCLEOTIDE SEQUENCE [LARGE SCALE GENOMIC DNA]</scope>
    <source>
        <strain evidence="3 4">K22</strain>
    </source>
</reference>
<dbReference type="PANTHER" id="PTHR43010">
    <property type="entry name" value="UNIVERSAL STRESS PROTEIN SLR1230"/>
    <property type="match status" value="1"/>
</dbReference>
<dbReference type="InterPro" id="IPR006016">
    <property type="entry name" value="UspA"/>
</dbReference>
<proteinExistence type="inferred from homology"/>
<dbReference type="RefSeq" id="WP_041976832.1">
    <property type="nucleotide sequence ID" value="NZ_CBXV010000007.1"/>
</dbReference>
<comment type="similarity">
    <text evidence="1">Belongs to the universal stress protein A family.</text>
</comment>
<evidence type="ECO:0000259" key="2">
    <source>
        <dbReference type="Pfam" id="PF00582"/>
    </source>
</evidence>
<evidence type="ECO:0000313" key="3">
    <source>
        <dbReference type="EMBL" id="CDM66006.1"/>
    </source>
</evidence>
<dbReference type="CDD" id="cd23659">
    <property type="entry name" value="USP_At3g01520-like"/>
    <property type="match status" value="1"/>
</dbReference>
<sequence>MRILIAVDGSESSDAAVAELAQRPLPEGSEIEVVSAYESPYAMLAEPWLAVEVDYEMIEKAERERARRIVEEAATKLHNGPESHKHKVTTKVLKGVPKRAILDEAEAFKADLIILGSHGRGRLERFLLGSVSQAVATHAPCSVEIVRKPEYKTAQR</sequence>
<dbReference type="Pfam" id="PF00582">
    <property type="entry name" value="Usp"/>
    <property type="match status" value="1"/>
</dbReference>
<dbReference type="STRING" id="454194.PYK22_02015"/>
<protein>
    <submittedName>
        <fullName evidence="3">Universal stress protein UspA-like protein</fullName>
    </submittedName>
</protein>
<keyword evidence="4" id="KW-1185">Reference proteome</keyword>
<dbReference type="PRINTS" id="PR01438">
    <property type="entry name" value="UNVRSLSTRESS"/>
</dbReference>
<dbReference type="Proteomes" id="UP000031518">
    <property type="component" value="Unassembled WGS sequence"/>
</dbReference>
<organism evidence="3 4">
    <name type="scientific">Pyrinomonas methylaliphatogenes</name>
    <dbReference type="NCBI Taxonomy" id="454194"/>
    <lineage>
        <taxon>Bacteria</taxon>
        <taxon>Pseudomonadati</taxon>
        <taxon>Acidobacteriota</taxon>
        <taxon>Blastocatellia</taxon>
        <taxon>Blastocatellales</taxon>
        <taxon>Pyrinomonadaceae</taxon>
        <taxon>Pyrinomonas</taxon>
    </lineage>
</organism>